<dbReference type="NCBIfam" id="TIGR02811">
    <property type="entry name" value="formate_TAT"/>
    <property type="match status" value="1"/>
</dbReference>
<evidence type="ECO:0000313" key="5">
    <source>
        <dbReference type="Proteomes" id="UP001499988"/>
    </source>
</evidence>
<organism evidence="4 5">
    <name type="scientific">Ferrimonas pelagia</name>
    <dbReference type="NCBI Taxonomy" id="1177826"/>
    <lineage>
        <taxon>Bacteria</taxon>
        <taxon>Pseudomonadati</taxon>
        <taxon>Pseudomonadota</taxon>
        <taxon>Gammaproteobacteria</taxon>
        <taxon>Alteromonadales</taxon>
        <taxon>Ferrimonadaceae</taxon>
        <taxon>Ferrimonas</taxon>
    </lineage>
</organism>
<protein>
    <recommendedName>
        <fullName evidence="6">Formate dehydrogenase</fullName>
    </recommendedName>
</protein>
<evidence type="ECO:0008006" key="6">
    <source>
        <dbReference type="Google" id="ProtNLM"/>
    </source>
</evidence>
<comment type="caution">
    <text evidence="4">The sequence shown here is derived from an EMBL/GenBank/DDBJ whole genome shotgun (WGS) entry which is preliminary data.</text>
</comment>
<feature type="chain" id="PRO_5045628569" description="Formate dehydrogenase" evidence="3">
    <location>
        <begin position="33"/>
        <end position="64"/>
    </location>
</feature>
<evidence type="ECO:0000256" key="2">
    <source>
        <dbReference type="SAM" id="MobiDB-lite"/>
    </source>
</evidence>
<gene>
    <name evidence="4" type="ORF">GCM10023333_25970</name>
</gene>
<proteinExistence type="predicted"/>
<reference evidence="5" key="1">
    <citation type="journal article" date="2019" name="Int. J. Syst. Evol. Microbiol.">
        <title>The Global Catalogue of Microorganisms (GCM) 10K type strain sequencing project: providing services to taxonomists for standard genome sequencing and annotation.</title>
        <authorList>
            <consortium name="The Broad Institute Genomics Platform"/>
            <consortium name="The Broad Institute Genome Sequencing Center for Infectious Disease"/>
            <person name="Wu L."/>
            <person name="Ma J."/>
        </authorList>
    </citation>
    <scope>NUCLEOTIDE SEQUENCE [LARGE SCALE GENOMIC DNA]</scope>
    <source>
        <strain evidence="5">JCM 18401</strain>
    </source>
</reference>
<dbReference type="NCBIfam" id="TIGR01409">
    <property type="entry name" value="TAT_signal_seq"/>
    <property type="match status" value="1"/>
</dbReference>
<name>A0ABP9F0M5_9GAMM</name>
<dbReference type="RefSeq" id="WP_345335834.1">
    <property type="nucleotide sequence ID" value="NZ_BAABJZ010000086.1"/>
</dbReference>
<keyword evidence="1 3" id="KW-0732">Signal</keyword>
<feature type="compositionally biased region" description="Low complexity" evidence="2">
    <location>
        <begin position="26"/>
        <end position="35"/>
    </location>
</feature>
<feature type="region of interest" description="Disordered" evidence="2">
    <location>
        <begin position="26"/>
        <end position="48"/>
    </location>
</feature>
<feature type="signal peptide" evidence="3">
    <location>
        <begin position="1"/>
        <end position="32"/>
    </location>
</feature>
<evidence type="ECO:0000256" key="1">
    <source>
        <dbReference type="ARBA" id="ARBA00022729"/>
    </source>
</evidence>
<evidence type="ECO:0000313" key="4">
    <source>
        <dbReference type="EMBL" id="GAA4891528.1"/>
    </source>
</evidence>
<dbReference type="EMBL" id="BAABJZ010000086">
    <property type="protein sequence ID" value="GAA4891528.1"/>
    <property type="molecule type" value="Genomic_DNA"/>
</dbReference>
<dbReference type="Proteomes" id="UP001499988">
    <property type="component" value="Unassembled WGS sequence"/>
</dbReference>
<accession>A0ABP9F0M5</accession>
<sequence>MKDTPRQDRRRALKALGLGAGAAALSSAPIQAQQATPVAETDTKPAGYRETPHVLSYYATARLS</sequence>
<dbReference type="InterPro" id="IPR019546">
    <property type="entry name" value="TAT_signal_bac_arc"/>
</dbReference>
<keyword evidence="5" id="KW-1185">Reference proteome</keyword>
<dbReference type="PIRSF" id="PIRSF036704">
    <property type="entry name" value="UCP036704"/>
    <property type="match status" value="1"/>
</dbReference>
<evidence type="ECO:0000256" key="3">
    <source>
        <dbReference type="SAM" id="SignalP"/>
    </source>
</evidence>
<dbReference type="PROSITE" id="PS51318">
    <property type="entry name" value="TAT"/>
    <property type="match status" value="1"/>
</dbReference>
<dbReference type="InterPro" id="IPR014177">
    <property type="entry name" value="Formate_DH_TAT-contain"/>
</dbReference>
<dbReference type="InterPro" id="IPR006311">
    <property type="entry name" value="TAT_signal"/>
</dbReference>